<evidence type="ECO:0000313" key="5">
    <source>
        <dbReference type="EMBL" id="GJQ08239.1"/>
    </source>
</evidence>
<dbReference type="AlphaFoldDB" id="A0A9C7PQ46"/>
<dbReference type="InterPro" id="IPR006439">
    <property type="entry name" value="HAD-SF_hydro_IA"/>
</dbReference>
<dbReference type="InterPro" id="IPR036412">
    <property type="entry name" value="HAD-like_sf"/>
</dbReference>
<dbReference type="PANTHER" id="PTHR46193:SF18">
    <property type="entry name" value="HEXITOL PHOSPHATASE B"/>
    <property type="match status" value="1"/>
</dbReference>
<comment type="cofactor">
    <cofactor evidence="1">
        <name>Mg(2+)</name>
        <dbReference type="ChEBI" id="CHEBI:18420"/>
    </cofactor>
</comment>
<dbReference type="PRINTS" id="PR00413">
    <property type="entry name" value="HADHALOGNASE"/>
</dbReference>
<comment type="caution">
    <text evidence="5">The sequence shown here is derived from an EMBL/GenBank/DDBJ whole genome shotgun (WGS) entry which is preliminary data.</text>
</comment>
<dbReference type="GO" id="GO:0003824">
    <property type="term" value="F:catalytic activity"/>
    <property type="evidence" value="ECO:0007669"/>
    <property type="project" value="UniProtKB-ARBA"/>
</dbReference>
<dbReference type="Gene3D" id="1.10.150.240">
    <property type="entry name" value="Putative phosphatase, domain 2"/>
    <property type="match status" value="1"/>
</dbReference>
<dbReference type="InterPro" id="IPR023214">
    <property type="entry name" value="HAD_sf"/>
</dbReference>
<dbReference type="SFLD" id="SFLDG01135">
    <property type="entry name" value="C1.5.6:_HAD__Beta-PGM__Phospha"/>
    <property type="match status" value="1"/>
</dbReference>
<name>A0A9C7PQ46_9RHOD</name>
<dbReference type="OrthoDB" id="273823at2759"/>
<dbReference type="GO" id="GO:0046872">
    <property type="term" value="F:metal ion binding"/>
    <property type="evidence" value="ECO:0007669"/>
    <property type="project" value="UniProtKB-KW"/>
</dbReference>
<reference evidence="5" key="1">
    <citation type="journal article" date="2022" name="Proc. Natl. Acad. Sci. U.S.A.">
        <title>Life cycle and functional genomics of the unicellular red alga Galdieria for elucidating algal and plant evolution and industrial use.</title>
        <authorList>
            <person name="Hirooka S."/>
            <person name="Itabashi T."/>
            <person name="Ichinose T.M."/>
            <person name="Onuma R."/>
            <person name="Fujiwara T."/>
            <person name="Yamashita S."/>
            <person name="Jong L.W."/>
            <person name="Tomita R."/>
            <person name="Iwane A.H."/>
            <person name="Miyagishima S.Y."/>
        </authorList>
    </citation>
    <scope>NUCLEOTIDE SEQUENCE</scope>
    <source>
        <strain evidence="5">NBRC 102759</strain>
    </source>
</reference>
<dbReference type="PANTHER" id="PTHR46193">
    <property type="entry name" value="6-PHOSPHOGLUCONATE PHOSPHATASE"/>
    <property type="match status" value="1"/>
</dbReference>
<keyword evidence="2" id="KW-0479">Metal-binding</keyword>
<evidence type="ECO:0000256" key="4">
    <source>
        <dbReference type="ARBA" id="ARBA00023277"/>
    </source>
</evidence>
<dbReference type="InterPro" id="IPR041492">
    <property type="entry name" value="HAD_2"/>
</dbReference>
<dbReference type="SFLD" id="SFLDS00003">
    <property type="entry name" value="Haloacid_Dehalogenase"/>
    <property type="match status" value="1"/>
</dbReference>
<dbReference type="Pfam" id="PF13419">
    <property type="entry name" value="HAD_2"/>
    <property type="match status" value="1"/>
</dbReference>
<dbReference type="InterPro" id="IPR023198">
    <property type="entry name" value="PGP-like_dom2"/>
</dbReference>
<evidence type="ECO:0000256" key="1">
    <source>
        <dbReference type="ARBA" id="ARBA00001946"/>
    </source>
</evidence>
<protein>
    <recommendedName>
        <fullName evidence="7">HAD family phosphatase</fullName>
    </recommendedName>
</protein>
<dbReference type="NCBIfam" id="TIGR01549">
    <property type="entry name" value="HAD-SF-IA-v1"/>
    <property type="match status" value="1"/>
</dbReference>
<organism evidence="5 6">
    <name type="scientific">Galdieria partita</name>
    <dbReference type="NCBI Taxonomy" id="83374"/>
    <lineage>
        <taxon>Eukaryota</taxon>
        <taxon>Rhodophyta</taxon>
        <taxon>Bangiophyceae</taxon>
        <taxon>Galdieriales</taxon>
        <taxon>Galdieriaceae</taxon>
        <taxon>Galdieria</taxon>
    </lineage>
</organism>
<proteinExistence type="predicted"/>
<reference evidence="5" key="2">
    <citation type="submission" date="2022-01" db="EMBL/GenBank/DDBJ databases">
        <authorList>
            <person name="Hirooka S."/>
            <person name="Miyagishima S.Y."/>
        </authorList>
    </citation>
    <scope>NUCLEOTIDE SEQUENCE</scope>
    <source>
        <strain evidence="5">NBRC 102759</strain>
    </source>
</reference>
<dbReference type="SUPFAM" id="SSF56784">
    <property type="entry name" value="HAD-like"/>
    <property type="match status" value="1"/>
</dbReference>
<evidence type="ECO:0000256" key="2">
    <source>
        <dbReference type="ARBA" id="ARBA00022723"/>
    </source>
</evidence>
<keyword evidence="3" id="KW-0460">Magnesium</keyword>
<evidence type="ECO:0000313" key="6">
    <source>
        <dbReference type="Proteomes" id="UP001061958"/>
    </source>
</evidence>
<evidence type="ECO:0008006" key="7">
    <source>
        <dbReference type="Google" id="ProtNLM"/>
    </source>
</evidence>
<dbReference type="Gene3D" id="3.40.50.1000">
    <property type="entry name" value="HAD superfamily/HAD-like"/>
    <property type="match status" value="1"/>
</dbReference>
<dbReference type="SFLD" id="SFLDG01129">
    <property type="entry name" value="C1.5:_HAD__Beta-PGM__Phosphata"/>
    <property type="match status" value="1"/>
</dbReference>
<evidence type="ECO:0000256" key="3">
    <source>
        <dbReference type="ARBA" id="ARBA00022842"/>
    </source>
</evidence>
<keyword evidence="4" id="KW-0119">Carbohydrate metabolism</keyword>
<keyword evidence="6" id="KW-1185">Reference proteome</keyword>
<dbReference type="Proteomes" id="UP001061958">
    <property type="component" value="Unassembled WGS sequence"/>
</dbReference>
<dbReference type="NCBIfam" id="TIGR01509">
    <property type="entry name" value="HAD-SF-IA-v3"/>
    <property type="match status" value="1"/>
</dbReference>
<dbReference type="CDD" id="cd07505">
    <property type="entry name" value="HAD_BPGM-like"/>
    <property type="match status" value="1"/>
</dbReference>
<dbReference type="InterPro" id="IPR051600">
    <property type="entry name" value="Beta-PGM-like"/>
</dbReference>
<dbReference type="EMBL" id="BQMJ01000001">
    <property type="protein sequence ID" value="GJQ08239.1"/>
    <property type="molecule type" value="Genomic_DNA"/>
</dbReference>
<accession>A0A9C7PQ46</accession>
<sequence length="368" mass="41152">MIGFVGPQVNLSFRSFVYHKTLWPTPLFCLFGHVTRKRCKTCLPLFSQRDESTPDNSATHQQDDSSEQRRLKKKYLLPRLTVESEHYEQLSDIAQQQGVPVSVLADTILSEYLQEMERGLFGKAGSTTVSFIPPEERKYDAVLFDMDGVLCDSEILSRLAAATMFSQYYNVRVKPEHFAAFTGQGEERFLSGVAEMYKVPHFDPVVAKERFFDIYISQYALSGKLNTYPGVKDLIAVCKKVGLLVAVASSADRIKVRANLLGIGLDEQIFDYIVESDQITRKKPFPDIFLQAAKGLGVNPERCIVIEDAVAGIQAAKDAGMRCIAVTTSLSAEQLRTVGPHVIKEHPGLITIADILGFEERKDLEECE</sequence>
<gene>
    <name evidence="5" type="ORF">GpartN1_g30.t1</name>
</gene>